<evidence type="ECO:0000313" key="2">
    <source>
        <dbReference type="Proteomes" id="UP000034778"/>
    </source>
</evidence>
<sequence length="87" mass="10362">MTKIKKIPNFKNYEEEVNFWDNHSLADYWDQFKDIDLVVNLNKPKTESLILRIQKDLKRKLNKIAKQKGVTVSTLSRIWLTEKLQTA</sequence>
<organism evidence="1 2">
    <name type="scientific">Candidatus Woesebacteria bacterium GW2011_GWB1_33_22</name>
    <dbReference type="NCBI Taxonomy" id="1618566"/>
    <lineage>
        <taxon>Bacteria</taxon>
        <taxon>Candidatus Woeseibacteriota</taxon>
    </lineage>
</organism>
<gene>
    <name evidence="1" type="ORF">UR35_C0011G0005</name>
</gene>
<proteinExistence type="predicted"/>
<reference evidence="1 2" key="1">
    <citation type="journal article" date="2015" name="Nature">
        <title>rRNA introns, odd ribosomes, and small enigmatic genomes across a large radiation of phyla.</title>
        <authorList>
            <person name="Brown C.T."/>
            <person name="Hug L.A."/>
            <person name="Thomas B.C."/>
            <person name="Sharon I."/>
            <person name="Castelle C.J."/>
            <person name="Singh A."/>
            <person name="Wilkins M.J."/>
            <person name="Williams K.H."/>
            <person name="Banfield J.F."/>
        </authorList>
    </citation>
    <scope>NUCLEOTIDE SEQUENCE [LARGE SCALE GENOMIC DNA]</scope>
</reference>
<dbReference type="InterPro" id="IPR010985">
    <property type="entry name" value="Ribbon_hlx_hlx"/>
</dbReference>
<dbReference type="Pfam" id="PF12441">
    <property type="entry name" value="CopG_antitoxin"/>
    <property type="match status" value="1"/>
</dbReference>
<dbReference type="EMBL" id="LBOW01000011">
    <property type="protein sequence ID" value="KKP44119.1"/>
    <property type="molecule type" value="Genomic_DNA"/>
</dbReference>
<dbReference type="GO" id="GO:0006355">
    <property type="term" value="P:regulation of DNA-templated transcription"/>
    <property type="evidence" value="ECO:0007669"/>
    <property type="project" value="InterPro"/>
</dbReference>
<comment type="caution">
    <text evidence="1">The sequence shown here is derived from an EMBL/GenBank/DDBJ whole genome shotgun (WGS) entry which is preliminary data.</text>
</comment>
<dbReference type="AlphaFoldDB" id="A0A0F9ZJ56"/>
<dbReference type="Proteomes" id="UP000034778">
    <property type="component" value="Unassembled WGS sequence"/>
</dbReference>
<evidence type="ECO:0000313" key="1">
    <source>
        <dbReference type="EMBL" id="KKP44119.1"/>
    </source>
</evidence>
<protein>
    <recommendedName>
        <fullName evidence="3">CopG antitoxin of type II toxin-antitoxin system</fullName>
    </recommendedName>
</protein>
<dbReference type="SUPFAM" id="SSF47598">
    <property type="entry name" value="Ribbon-helix-helix"/>
    <property type="match status" value="1"/>
</dbReference>
<dbReference type="STRING" id="1618566.UR35_C0011G0005"/>
<dbReference type="InterPro" id="IPR022148">
    <property type="entry name" value="CopG_antitoxin"/>
</dbReference>
<evidence type="ECO:0008006" key="3">
    <source>
        <dbReference type="Google" id="ProtNLM"/>
    </source>
</evidence>
<name>A0A0F9ZJ56_9BACT</name>
<accession>A0A0F9ZJ56</accession>